<dbReference type="PANTHER" id="PTHR47990">
    <property type="entry name" value="2-OXOGLUTARATE (2OG) AND FE(II)-DEPENDENT OXYGENASE SUPERFAMILY PROTEIN-RELATED"/>
    <property type="match status" value="1"/>
</dbReference>
<name>A0AAD7XIZ0_9STRA</name>
<keyword evidence="1" id="KW-0479">Metal-binding</keyword>
<accession>A0AAD7XIZ0</accession>
<keyword evidence="1" id="KW-0560">Oxidoreductase</keyword>
<dbReference type="InterPro" id="IPR050231">
    <property type="entry name" value="Iron_ascorbate_oxido_reductase"/>
</dbReference>
<comment type="caution">
    <text evidence="3">The sequence shown here is derived from an EMBL/GenBank/DDBJ whole genome shotgun (WGS) entry which is preliminary data.</text>
</comment>
<proteinExistence type="inferred from homology"/>
<keyword evidence="4" id="KW-1185">Reference proteome</keyword>
<dbReference type="EMBL" id="JAQMWT010000447">
    <property type="protein sequence ID" value="KAJ8601153.1"/>
    <property type="molecule type" value="Genomic_DNA"/>
</dbReference>
<gene>
    <name evidence="3" type="ORF">CTAYLR_008489</name>
</gene>
<dbReference type="Pfam" id="PF03171">
    <property type="entry name" value="2OG-FeII_Oxy"/>
    <property type="match status" value="1"/>
</dbReference>
<keyword evidence="1" id="KW-0408">Iron</keyword>
<comment type="similarity">
    <text evidence="1">Belongs to the iron/ascorbate-dependent oxidoreductase family.</text>
</comment>
<dbReference type="Gene3D" id="2.60.120.330">
    <property type="entry name" value="B-lactam Antibiotic, Isopenicillin N Synthase, Chain"/>
    <property type="match status" value="1"/>
</dbReference>
<evidence type="ECO:0000259" key="2">
    <source>
        <dbReference type="PROSITE" id="PS51471"/>
    </source>
</evidence>
<dbReference type="InterPro" id="IPR044861">
    <property type="entry name" value="IPNS-like_FE2OG_OXY"/>
</dbReference>
<dbReference type="GO" id="GO:0016491">
    <property type="term" value="F:oxidoreductase activity"/>
    <property type="evidence" value="ECO:0007669"/>
    <property type="project" value="UniProtKB-KW"/>
</dbReference>
<dbReference type="AlphaFoldDB" id="A0AAD7XIZ0"/>
<dbReference type="Proteomes" id="UP001230188">
    <property type="component" value="Unassembled WGS sequence"/>
</dbReference>
<organism evidence="3 4">
    <name type="scientific">Chrysophaeum taylorii</name>
    <dbReference type="NCBI Taxonomy" id="2483200"/>
    <lineage>
        <taxon>Eukaryota</taxon>
        <taxon>Sar</taxon>
        <taxon>Stramenopiles</taxon>
        <taxon>Ochrophyta</taxon>
        <taxon>Pelagophyceae</taxon>
        <taxon>Pelagomonadales</taxon>
        <taxon>Pelagomonadaceae</taxon>
        <taxon>Chrysophaeum</taxon>
    </lineage>
</organism>
<reference evidence="3" key="1">
    <citation type="submission" date="2023-01" db="EMBL/GenBank/DDBJ databases">
        <title>Metagenome sequencing of chrysophaentin producing Chrysophaeum taylorii.</title>
        <authorList>
            <person name="Davison J."/>
            <person name="Bewley C."/>
        </authorList>
    </citation>
    <scope>NUCLEOTIDE SEQUENCE</scope>
    <source>
        <strain evidence="3">NIES-1699</strain>
    </source>
</reference>
<sequence>MLCARKLCLASLRRGLVEDGFVCVRSESIGDAYSVLKAAHALPLAVKERFSGYGGSDAGKPEPAYDGGSTASARSWDFSRHALALGGKPATPLDLDDLFDRQDALGESIAVGIAEAFGLPPRYLADLIRSSERGGFGIMRLMAYPAGADVGIAPHTDFECFTVMHQDAPGLELMRRDGTWVSAPLLGDDGFIVIVGDVLERLTNGHLKATPHRVVECDRDRHSIIRFHALRPDAIVAPLPHFGEPVYTPVSMAKHMRTTLTNLKLGKPAWDPVSNASLTATYVYDSPR</sequence>
<evidence type="ECO:0000256" key="1">
    <source>
        <dbReference type="RuleBase" id="RU003682"/>
    </source>
</evidence>
<feature type="domain" description="Fe2OG dioxygenase" evidence="2">
    <location>
        <begin position="135"/>
        <end position="230"/>
    </location>
</feature>
<protein>
    <recommendedName>
        <fullName evidence="2">Fe2OG dioxygenase domain-containing protein</fullName>
    </recommendedName>
</protein>
<dbReference type="InterPro" id="IPR005123">
    <property type="entry name" value="Oxoglu/Fe-dep_dioxygenase_dom"/>
</dbReference>
<dbReference type="GO" id="GO:0046872">
    <property type="term" value="F:metal ion binding"/>
    <property type="evidence" value="ECO:0007669"/>
    <property type="project" value="UniProtKB-KW"/>
</dbReference>
<dbReference type="InterPro" id="IPR027443">
    <property type="entry name" value="IPNS-like_sf"/>
</dbReference>
<dbReference type="PROSITE" id="PS51471">
    <property type="entry name" value="FE2OG_OXY"/>
    <property type="match status" value="1"/>
</dbReference>
<evidence type="ECO:0000313" key="4">
    <source>
        <dbReference type="Proteomes" id="UP001230188"/>
    </source>
</evidence>
<evidence type="ECO:0000313" key="3">
    <source>
        <dbReference type="EMBL" id="KAJ8601153.1"/>
    </source>
</evidence>
<dbReference type="SUPFAM" id="SSF51197">
    <property type="entry name" value="Clavaminate synthase-like"/>
    <property type="match status" value="1"/>
</dbReference>